<dbReference type="PANTHER" id="PTHR31646:SF1">
    <property type="entry name" value="ALPHA-1,2-MANNOSYLTRANSFERASE MNN2"/>
    <property type="match status" value="1"/>
</dbReference>
<dbReference type="InterPro" id="IPR022751">
    <property type="entry name" value="Alpha_mannosyltransferase"/>
</dbReference>
<dbReference type="SUPFAM" id="SSF53448">
    <property type="entry name" value="Nucleotide-diphospho-sugar transferases"/>
    <property type="match status" value="1"/>
</dbReference>
<evidence type="ECO:0000256" key="1">
    <source>
        <dbReference type="ARBA" id="ARBA00004323"/>
    </source>
</evidence>
<protein>
    <recommendedName>
        <fullName evidence="13">Alpha-1,2-mannosyltransferase</fullName>
    </recommendedName>
</protein>
<evidence type="ECO:0000313" key="11">
    <source>
        <dbReference type="EMBL" id="GMM37428.1"/>
    </source>
</evidence>
<evidence type="ECO:0000256" key="6">
    <source>
        <dbReference type="ARBA" id="ARBA00022968"/>
    </source>
</evidence>
<dbReference type="PANTHER" id="PTHR31646">
    <property type="entry name" value="ALPHA-1,2-MANNOSYLTRANSFERASE MNN2"/>
    <property type="match status" value="1"/>
</dbReference>
<proteinExistence type="inferred from homology"/>
<comment type="caution">
    <text evidence="11">The sequence shown here is derived from an EMBL/GenBank/DDBJ whole genome shotgun (WGS) entry which is preliminary data.</text>
</comment>
<keyword evidence="7" id="KW-1133">Transmembrane helix</keyword>
<dbReference type="InterPro" id="IPR029044">
    <property type="entry name" value="Nucleotide-diphossugar_trans"/>
</dbReference>
<dbReference type="GeneID" id="90075403"/>
<keyword evidence="9" id="KW-0472">Membrane</keyword>
<comment type="pathway">
    <text evidence="2">Protein modification; protein glycosylation.</text>
</comment>
<name>A0AAV5QR89_9ASCO</name>
<keyword evidence="4" id="KW-0808">Transferase</keyword>
<dbReference type="Pfam" id="PF11051">
    <property type="entry name" value="Mannosyl_trans3"/>
    <property type="match status" value="1"/>
</dbReference>
<sequence length="667" mass="76564">MIPRIIYRKYFVASVVLTVIILAIVHGKGQSGNLTTSSNNNKQNSNPEEPENVDAPSSYGENIQNLIAGAETNNKIWSALTDGEDSIGSKLYDYLFTDSTSEDGYKKQNTDEFGSEFHKPTIDDSLSFKNFIYDLFEKVFELKPDCPDLKNFYRKNSDGEIIKVPTSGMDDIGNPNKQIYSIEYLKSIINIPEDDVLELATKHSKFAKFVKALKLPFDFYKPKSSGIVYVGGGKFTWFALLSIQNVRKTGSNLPIELFIPTEDEYEYVVCEEILPKMNAKCVLMYEFLKDPVDGSRQIFGNAEFKGFTYKSLALLLSSFENILLLDADNVPYYNPDLLFISEPYTSHKFILWPDYWQRSTSPFFYDIAGIDLFKLNEQEYSSKDQIESRIPLHKLQGTIPNPSTESGQLLISKSAHWDVLLLSLYYNIYGPKQYYHLFSQGAAGQGDKETFLAAATVLKSNFYQVTSKVSAIGYFKKTGGSYRGTAQGQKSPMEDYQVYQVKQQLKKYYKGLKDEDISGDPAVNKVIRKFAYDEELSDEETSLLHMFNNIKQPSVFFIHESTPKLDPIKLIHDAEFINDEITDPITGEPARIRFYANYITNKENYKFEKLQMDYIYEYLCERKLIIRFIEEQITGLYLDKGREFDVVEFCGKLEEQIKWLDGIVFEN</sequence>
<evidence type="ECO:0000313" key="12">
    <source>
        <dbReference type="Proteomes" id="UP001360560"/>
    </source>
</evidence>
<keyword evidence="12" id="KW-1185">Reference proteome</keyword>
<evidence type="ECO:0000256" key="5">
    <source>
        <dbReference type="ARBA" id="ARBA00022692"/>
    </source>
</evidence>
<comment type="subcellular location">
    <subcellularLocation>
        <location evidence="1">Golgi apparatus membrane</location>
        <topology evidence="1">Single-pass type II membrane protein</topology>
    </subcellularLocation>
</comment>
<accession>A0AAV5QR89</accession>
<dbReference type="Proteomes" id="UP001360560">
    <property type="component" value="Unassembled WGS sequence"/>
</dbReference>
<keyword evidence="6" id="KW-0735">Signal-anchor</keyword>
<evidence type="ECO:0008006" key="13">
    <source>
        <dbReference type="Google" id="ProtNLM"/>
    </source>
</evidence>
<comment type="similarity">
    <text evidence="3">Belongs to the MNN1/MNT family.</text>
</comment>
<evidence type="ECO:0000256" key="4">
    <source>
        <dbReference type="ARBA" id="ARBA00022679"/>
    </source>
</evidence>
<dbReference type="GO" id="GO:0000026">
    <property type="term" value="F:alpha-1,2-mannosyltransferase activity"/>
    <property type="evidence" value="ECO:0007669"/>
    <property type="project" value="TreeGrafter"/>
</dbReference>
<dbReference type="EMBL" id="BTFZ01000011">
    <property type="protein sequence ID" value="GMM37428.1"/>
    <property type="molecule type" value="Genomic_DNA"/>
</dbReference>
<organism evidence="11 12">
    <name type="scientific">Saccharomycopsis crataegensis</name>
    <dbReference type="NCBI Taxonomy" id="43959"/>
    <lineage>
        <taxon>Eukaryota</taxon>
        <taxon>Fungi</taxon>
        <taxon>Dikarya</taxon>
        <taxon>Ascomycota</taxon>
        <taxon>Saccharomycotina</taxon>
        <taxon>Saccharomycetes</taxon>
        <taxon>Saccharomycopsidaceae</taxon>
        <taxon>Saccharomycopsis</taxon>
    </lineage>
</organism>
<feature type="region of interest" description="Disordered" evidence="10">
    <location>
        <begin position="31"/>
        <end position="58"/>
    </location>
</feature>
<evidence type="ECO:0000256" key="2">
    <source>
        <dbReference type="ARBA" id="ARBA00004922"/>
    </source>
</evidence>
<feature type="compositionally biased region" description="Low complexity" evidence="10">
    <location>
        <begin position="37"/>
        <end position="47"/>
    </location>
</feature>
<dbReference type="AlphaFoldDB" id="A0AAV5QR89"/>
<evidence type="ECO:0000256" key="7">
    <source>
        <dbReference type="ARBA" id="ARBA00022989"/>
    </source>
</evidence>
<evidence type="ECO:0000256" key="3">
    <source>
        <dbReference type="ARBA" id="ARBA00009105"/>
    </source>
</evidence>
<dbReference type="RefSeq" id="XP_064854424.1">
    <property type="nucleotide sequence ID" value="XM_064998352.1"/>
</dbReference>
<dbReference type="GO" id="GO:0046354">
    <property type="term" value="P:mannan biosynthetic process"/>
    <property type="evidence" value="ECO:0007669"/>
    <property type="project" value="TreeGrafter"/>
</dbReference>
<dbReference type="GO" id="GO:0000139">
    <property type="term" value="C:Golgi membrane"/>
    <property type="evidence" value="ECO:0007669"/>
    <property type="project" value="UniProtKB-SubCell"/>
</dbReference>
<evidence type="ECO:0000256" key="9">
    <source>
        <dbReference type="ARBA" id="ARBA00023136"/>
    </source>
</evidence>
<gene>
    <name evidence="11" type="ORF">DASC09_047530</name>
</gene>
<keyword evidence="8" id="KW-0333">Golgi apparatus</keyword>
<keyword evidence="5" id="KW-0812">Transmembrane</keyword>
<reference evidence="11 12" key="1">
    <citation type="journal article" date="2023" name="Elife">
        <title>Identification of key yeast species and microbe-microbe interactions impacting larval growth of Drosophila in the wild.</title>
        <authorList>
            <person name="Mure A."/>
            <person name="Sugiura Y."/>
            <person name="Maeda R."/>
            <person name="Honda K."/>
            <person name="Sakurai N."/>
            <person name="Takahashi Y."/>
            <person name="Watada M."/>
            <person name="Katoh T."/>
            <person name="Gotoh A."/>
            <person name="Gotoh Y."/>
            <person name="Taniguchi I."/>
            <person name="Nakamura K."/>
            <person name="Hayashi T."/>
            <person name="Katayama T."/>
            <person name="Uemura T."/>
            <person name="Hattori Y."/>
        </authorList>
    </citation>
    <scope>NUCLEOTIDE SEQUENCE [LARGE SCALE GENOMIC DNA]</scope>
    <source>
        <strain evidence="11 12">SC-9</strain>
    </source>
</reference>
<evidence type="ECO:0000256" key="8">
    <source>
        <dbReference type="ARBA" id="ARBA00023034"/>
    </source>
</evidence>
<evidence type="ECO:0000256" key="10">
    <source>
        <dbReference type="SAM" id="MobiDB-lite"/>
    </source>
</evidence>